<dbReference type="EMBL" id="RWJN01000045">
    <property type="protein sequence ID" value="TCD69263.1"/>
    <property type="molecule type" value="Genomic_DNA"/>
</dbReference>
<gene>
    <name evidence="2" type="ORF">EIP91_008198</name>
</gene>
<protein>
    <recommendedName>
        <fullName evidence="4">BTB domain-containing protein</fullName>
    </recommendedName>
</protein>
<reference evidence="2 3" key="1">
    <citation type="submission" date="2018-11" db="EMBL/GenBank/DDBJ databases">
        <title>Genome assembly of Steccherinum ochraceum LE-BIN_3174, the white-rot fungus of the Steccherinaceae family (The Residual Polyporoid clade, Polyporales, Basidiomycota).</title>
        <authorList>
            <person name="Fedorova T.V."/>
            <person name="Glazunova O.A."/>
            <person name="Landesman E.O."/>
            <person name="Moiseenko K.V."/>
            <person name="Psurtseva N.V."/>
            <person name="Savinova O.S."/>
            <person name="Shakhova N.V."/>
            <person name="Tyazhelova T.V."/>
            <person name="Vasina D.V."/>
        </authorList>
    </citation>
    <scope>NUCLEOTIDE SEQUENCE [LARGE SCALE GENOMIC DNA]</scope>
    <source>
        <strain evidence="2 3">LE-BIN_3174</strain>
    </source>
</reference>
<organism evidence="2 3">
    <name type="scientific">Steccherinum ochraceum</name>
    <dbReference type="NCBI Taxonomy" id="92696"/>
    <lineage>
        <taxon>Eukaryota</taxon>
        <taxon>Fungi</taxon>
        <taxon>Dikarya</taxon>
        <taxon>Basidiomycota</taxon>
        <taxon>Agaricomycotina</taxon>
        <taxon>Agaricomycetes</taxon>
        <taxon>Polyporales</taxon>
        <taxon>Steccherinaceae</taxon>
        <taxon>Steccherinum</taxon>
    </lineage>
</organism>
<name>A0A4R0RQ08_9APHY</name>
<proteinExistence type="predicted"/>
<evidence type="ECO:0000256" key="1">
    <source>
        <dbReference type="SAM" id="MobiDB-lite"/>
    </source>
</evidence>
<dbReference type="STRING" id="92696.A0A4R0RQ08"/>
<dbReference type="AlphaFoldDB" id="A0A4R0RQ08"/>
<comment type="caution">
    <text evidence="2">The sequence shown here is derived from an EMBL/GenBank/DDBJ whole genome shotgun (WGS) entry which is preliminary data.</text>
</comment>
<dbReference type="OrthoDB" id="3238622at2759"/>
<accession>A0A4R0RQ08</accession>
<evidence type="ECO:0000313" key="3">
    <source>
        <dbReference type="Proteomes" id="UP000292702"/>
    </source>
</evidence>
<dbReference type="Proteomes" id="UP000292702">
    <property type="component" value="Unassembled WGS sequence"/>
</dbReference>
<sequence length="264" mass="29786">MFSLPQQSVAAPGSDIQAPSHSSTLPSDVIYVDEDAATLEFLLRLVCGQAIPKLDSYDVVEPLLYAAEKYDMPGPLSIVRALITTPSFVADPLRLYTLCCRYGWYEEAQTASTLTLTMNLHVPSHRATLLKLSSVSLLNLYELHHSRKDNLRTRLNETPFVNDATEASCSNCGAIVMYHTWRELKYVIITEMDVRPMGDTILEKGLDDWPAAKACWEAKCQKCDRVLYDKRETLKAIKQCMDKLPNKIELVDASEERRSLSPRK</sequence>
<evidence type="ECO:0000313" key="2">
    <source>
        <dbReference type="EMBL" id="TCD69263.1"/>
    </source>
</evidence>
<keyword evidence="3" id="KW-1185">Reference proteome</keyword>
<evidence type="ECO:0008006" key="4">
    <source>
        <dbReference type="Google" id="ProtNLM"/>
    </source>
</evidence>
<feature type="region of interest" description="Disordered" evidence="1">
    <location>
        <begin position="1"/>
        <end position="22"/>
    </location>
</feature>